<accession>A0A263BR89</accession>
<dbReference type="EMBL" id="NPIA01000008">
    <property type="protein sequence ID" value="OZM56092.1"/>
    <property type="molecule type" value="Genomic_DNA"/>
</dbReference>
<proteinExistence type="predicted"/>
<keyword evidence="4" id="KW-1185">Reference proteome</keyword>
<evidence type="ECO:0000256" key="2">
    <source>
        <dbReference type="SAM" id="SignalP"/>
    </source>
</evidence>
<organism evidence="3 4">
    <name type="scientific">Lottiidibacillus patelloidae</name>
    <dbReference type="NCBI Taxonomy" id="2670334"/>
    <lineage>
        <taxon>Bacteria</taxon>
        <taxon>Bacillati</taxon>
        <taxon>Bacillota</taxon>
        <taxon>Bacilli</taxon>
        <taxon>Bacillales</taxon>
        <taxon>Bacillaceae</taxon>
        <taxon>Lottiidibacillus</taxon>
    </lineage>
</organism>
<feature type="signal peptide" evidence="2">
    <location>
        <begin position="1"/>
        <end position="24"/>
    </location>
</feature>
<keyword evidence="2" id="KW-0732">Signal</keyword>
<evidence type="ECO:0000313" key="4">
    <source>
        <dbReference type="Proteomes" id="UP000217083"/>
    </source>
</evidence>
<keyword evidence="1" id="KW-0812">Transmembrane</keyword>
<reference evidence="4" key="1">
    <citation type="submission" date="2017-08" db="EMBL/GenBank/DDBJ databases">
        <authorList>
            <person name="Huang Z."/>
        </authorList>
    </citation>
    <scope>NUCLEOTIDE SEQUENCE [LARGE SCALE GENOMIC DNA]</scope>
    <source>
        <strain evidence="4">SA5d-4</strain>
    </source>
</reference>
<protein>
    <submittedName>
        <fullName evidence="3">Uncharacterized protein</fullName>
    </submittedName>
</protein>
<dbReference type="Proteomes" id="UP000217083">
    <property type="component" value="Unassembled WGS sequence"/>
</dbReference>
<name>A0A263BR89_9BACI</name>
<gene>
    <name evidence="3" type="ORF">CIB95_13365</name>
</gene>
<comment type="caution">
    <text evidence="3">The sequence shown here is derived from an EMBL/GenBank/DDBJ whole genome shotgun (WGS) entry which is preliminary data.</text>
</comment>
<evidence type="ECO:0000256" key="1">
    <source>
        <dbReference type="SAM" id="Phobius"/>
    </source>
</evidence>
<keyword evidence="1" id="KW-1133">Transmembrane helix</keyword>
<dbReference type="RefSeq" id="WP_094925972.1">
    <property type="nucleotide sequence ID" value="NZ_NPIA01000008.1"/>
</dbReference>
<evidence type="ECO:0000313" key="3">
    <source>
        <dbReference type="EMBL" id="OZM56092.1"/>
    </source>
</evidence>
<feature type="transmembrane region" description="Helical" evidence="1">
    <location>
        <begin position="152"/>
        <end position="174"/>
    </location>
</feature>
<reference evidence="3 4" key="2">
    <citation type="submission" date="2017-09" db="EMBL/GenBank/DDBJ databases">
        <title>Bacillus patelloidae sp. nov., isolated from the intestinal tract of a marine limpet.</title>
        <authorList>
            <person name="Liu R."/>
            <person name="Dong C."/>
            <person name="Shao Z."/>
        </authorList>
    </citation>
    <scope>NUCLEOTIDE SEQUENCE [LARGE SCALE GENOMIC DNA]</scope>
    <source>
        <strain evidence="3 4">SA5d-4</strain>
    </source>
</reference>
<keyword evidence="1" id="KW-0472">Membrane</keyword>
<feature type="chain" id="PRO_5013102667" evidence="2">
    <location>
        <begin position="25"/>
        <end position="197"/>
    </location>
</feature>
<dbReference type="AlphaFoldDB" id="A0A263BR89"/>
<sequence length="197" mass="22107">MKKLLTVMLTALFTFGIFSTAVLANGNHNEPAGMKDAVEERLSGLYYDFKEGSVHLAEVETFTVIRTVEEKVTNEKTAATQTVVTDKEFTYVAAVAHYETVRDDFYITSHSKIVYYEVETGKAVGKESLADVDGIADYQAKHKDALSTHMHWGLIFFVNLLVVIIPVVILVIWLKRAYSTTEYQIANNILGQNQSFN</sequence>